<dbReference type="InterPro" id="IPR028055">
    <property type="entry name" value="YidC/Oxa/ALB_C"/>
</dbReference>
<dbReference type="PANTHER" id="PTHR12428:SF65">
    <property type="entry name" value="CYTOCHROME C OXIDASE ASSEMBLY PROTEIN COX18, MITOCHONDRIAL"/>
    <property type="match status" value="1"/>
</dbReference>
<evidence type="ECO:0000256" key="2">
    <source>
        <dbReference type="ARBA" id="ARBA00010527"/>
    </source>
</evidence>
<gene>
    <name evidence="13 16" type="primary">yidC</name>
    <name evidence="16" type="ORF">ABDB84_09455</name>
</gene>
<dbReference type="CDD" id="cd20070">
    <property type="entry name" value="5TM_YidC_Alb3"/>
    <property type="match status" value="1"/>
</dbReference>
<dbReference type="Pfam" id="PF02096">
    <property type="entry name" value="60KD_IMP"/>
    <property type="match status" value="1"/>
</dbReference>
<keyword evidence="17" id="KW-1185">Reference proteome</keyword>
<keyword evidence="6 13" id="KW-0812">Transmembrane</keyword>
<dbReference type="InterPro" id="IPR047196">
    <property type="entry name" value="YidC_ALB_C"/>
</dbReference>
<dbReference type="PRINTS" id="PR01900">
    <property type="entry name" value="YIDCPROTEIN"/>
</dbReference>
<evidence type="ECO:0000313" key="16">
    <source>
        <dbReference type="EMBL" id="MEN3068703.1"/>
    </source>
</evidence>
<dbReference type="HAMAP" id="MF_01810">
    <property type="entry name" value="YidC_type1"/>
    <property type="match status" value="1"/>
</dbReference>
<reference evidence="16 17" key="1">
    <citation type="journal article" date="2018" name="Int. J. Syst. Evol. Microbiol.">
        <title>Uliginosibacterium sediminicola sp. nov., isolated from freshwater sediment.</title>
        <authorList>
            <person name="Hwang W.M."/>
            <person name="Kim S.M."/>
            <person name="Kang K."/>
            <person name="Ahn T.Y."/>
        </authorList>
    </citation>
    <scope>NUCLEOTIDE SEQUENCE [LARGE SCALE GENOMIC DNA]</scope>
    <source>
        <strain evidence="16 17">M1-21</strain>
    </source>
</reference>
<comment type="similarity">
    <text evidence="2 13">Belongs to the OXA1/ALB3/YidC family. Type 1 subfamily.</text>
</comment>
<keyword evidence="10 13" id="KW-0143">Chaperone</keyword>
<dbReference type="InterPro" id="IPR038221">
    <property type="entry name" value="YidC_periplasmic_sf"/>
</dbReference>
<evidence type="ECO:0000256" key="9">
    <source>
        <dbReference type="ARBA" id="ARBA00023136"/>
    </source>
</evidence>
<dbReference type="NCBIfam" id="TIGR03593">
    <property type="entry name" value="yidC_nterm"/>
    <property type="match status" value="1"/>
</dbReference>
<dbReference type="PANTHER" id="PTHR12428">
    <property type="entry name" value="OXA1"/>
    <property type="match status" value="1"/>
</dbReference>
<name>A0ABU9YY28_9RHOO</name>
<evidence type="ECO:0000259" key="14">
    <source>
        <dbReference type="Pfam" id="PF02096"/>
    </source>
</evidence>
<dbReference type="Proteomes" id="UP001410394">
    <property type="component" value="Unassembled WGS sequence"/>
</dbReference>
<dbReference type="Pfam" id="PF14849">
    <property type="entry name" value="YidC_periplas"/>
    <property type="match status" value="1"/>
</dbReference>
<feature type="domain" description="Membrane insertase YidC N-terminal" evidence="15">
    <location>
        <begin position="76"/>
        <end position="353"/>
    </location>
</feature>
<evidence type="ECO:0000256" key="1">
    <source>
        <dbReference type="ARBA" id="ARBA00004429"/>
    </source>
</evidence>
<dbReference type="PRINTS" id="PR00701">
    <property type="entry name" value="60KDINNERMP"/>
</dbReference>
<evidence type="ECO:0000256" key="7">
    <source>
        <dbReference type="ARBA" id="ARBA00022927"/>
    </source>
</evidence>
<comment type="caution">
    <text evidence="16">The sequence shown here is derived from an EMBL/GenBank/DDBJ whole genome shotgun (WGS) entry which is preliminary data.</text>
</comment>
<dbReference type="InterPro" id="IPR001708">
    <property type="entry name" value="YidC/ALB3/OXA1/COX18"/>
</dbReference>
<evidence type="ECO:0000259" key="15">
    <source>
        <dbReference type="Pfam" id="PF14849"/>
    </source>
</evidence>
<evidence type="ECO:0000256" key="8">
    <source>
        <dbReference type="ARBA" id="ARBA00022989"/>
    </source>
</evidence>
<dbReference type="Gene3D" id="2.70.98.90">
    <property type="match status" value="1"/>
</dbReference>
<dbReference type="CDD" id="cd19961">
    <property type="entry name" value="EcYidC-like_peri"/>
    <property type="match status" value="1"/>
</dbReference>
<keyword evidence="7 13" id="KW-0653">Protein transport</keyword>
<feature type="transmembrane region" description="Helical" evidence="13">
    <location>
        <begin position="474"/>
        <end position="491"/>
    </location>
</feature>
<comment type="subcellular location">
    <subcellularLocation>
        <location evidence="1">Cell inner membrane</location>
        <topology evidence="1">Multi-pass membrane protein</topology>
    </subcellularLocation>
    <subcellularLocation>
        <location evidence="13">Cell membrane</location>
        <topology evidence="13">Multi-pass membrane protein</topology>
    </subcellularLocation>
</comment>
<evidence type="ECO:0000256" key="13">
    <source>
        <dbReference type="HAMAP-Rule" id="MF_01810"/>
    </source>
</evidence>
<protein>
    <recommendedName>
        <fullName evidence="3 13">Membrane protein insertase YidC</fullName>
    </recommendedName>
    <alternativeName>
        <fullName evidence="12 13">Foldase YidC</fullName>
    </alternativeName>
    <alternativeName>
        <fullName evidence="11 13">Membrane integrase YidC</fullName>
    </alternativeName>
    <alternativeName>
        <fullName evidence="13">Membrane protein YidC</fullName>
    </alternativeName>
</protein>
<proteinExistence type="inferred from homology"/>
<dbReference type="RefSeq" id="WP_345919475.1">
    <property type="nucleotide sequence ID" value="NZ_JBDIVE010000004.1"/>
</dbReference>
<dbReference type="InterPro" id="IPR019998">
    <property type="entry name" value="Membr_insert_YidC"/>
</dbReference>
<keyword evidence="8 13" id="KW-1133">Transmembrane helix</keyword>
<evidence type="ECO:0000256" key="5">
    <source>
        <dbReference type="ARBA" id="ARBA00022475"/>
    </source>
</evidence>
<dbReference type="InterPro" id="IPR028053">
    <property type="entry name" value="Membr_insert_YidC_N"/>
</dbReference>
<feature type="transmembrane region" description="Helical" evidence="13">
    <location>
        <begin position="433"/>
        <end position="454"/>
    </location>
</feature>
<comment type="function">
    <text evidence="13">Required for the insertion and/or proper folding and/or complex formation of integral membrane proteins into the membrane. Involved in integration of membrane proteins that insert both dependently and independently of the Sec translocase complex, as well as at least some lipoproteins. Aids folding of multispanning membrane proteins.</text>
</comment>
<evidence type="ECO:0000256" key="4">
    <source>
        <dbReference type="ARBA" id="ARBA00022448"/>
    </source>
</evidence>
<keyword evidence="4 13" id="KW-0813">Transport</keyword>
<accession>A0ABU9YY28</accession>
<evidence type="ECO:0000256" key="11">
    <source>
        <dbReference type="ARBA" id="ARBA00033245"/>
    </source>
</evidence>
<keyword evidence="5 13" id="KW-1003">Cell membrane</keyword>
<organism evidence="16 17">
    <name type="scientific">Uliginosibacterium sediminicola</name>
    <dbReference type="NCBI Taxonomy" id="2024550"/>
    <lineage>
        <taxon>Bacteria</taxon>
        <taxon>Pseudomonadati</taxon>
        <taxon>Pseudomonadota</taxon>
        <taxon>Betaproteobacteria</taxon>
        <taxon>Rhodocyclales</taxon>
        <taxon>Zoogloeaceae</taxon>
        <taxon>Uliginosibacterium</taxon>
    </lineage>
</organism>
<evidence type="ECO:0000256" key="3">
    <source>
        <dbReference type="ARBA" id="ARBA00015325"/>
    </source>
</evidence>
<dbReference type="NCBIfam" id="NF002353">
    <property type="entry name" value="PRK01318.1-4"/>
    <property type="match status" value="1"/>
</dbReference>
<evidence type="ECO:0000256" key="6">
    <source>
        <dbReference type="ARBA" id="ARBA00022692"/>
    </source>
</evidence>
<dbReference type="EMBL" id="JBDIVE010000004">
    <property type="protein sequence ID" value="MEN3068703.1"/>
    <property type="molecule type" value="Genomic_DNA"/>
</dbReference>
<keyword evidence="9 13" id="KW-0472">Membrane</keyword>
<feature type="transmembrane region" description="Helical" evidence="13">
    <location>
        <begin position="364"/>
        <end position="387"/>
    </location>
</feature>
<evidence type="ECO:0000313" key="17">
    <source>
        <dbReference type="Proteomes" id="UP001410394"/>
    </source>
</evidence>
<comment type="subunit">
    <text evidence="13">Interacts with the Sec translocase complex via SecD. Specifically interacts with transmembrane segments of nascent integral membrane proteins during membrane integration.</text>
</comment>
<dbReference type="NCBIfam" id="NF002352">
    <property type="entry name" value="PRK01318.1-3"/>
    <property type="match status" value="1"/>
</dbReference>
<evidence type="ECO:0000256" key="12">
    <source>
        <dbReference type="ARBA" id="ARBA00033342"/>
    </source>
</evidence>
<evidence type="ECO:0000256" key="10">
    <source>
        <dbReference type="ARBA" id="ARBA00023186"/>
    </source>
</evidence>
<feature type="domain" description="Membrane insertase YidC/Oxa/ALB C-terminal" evidence="14">
    <location>
        <begin position="364"/>
        <end position="542"/>
    </location>
</feature>
<sequence>MDIKNAVLTVIFTASVFVLWQNWEIYNKPVKPATAVAQSQPVVPASASAAGAAPVATAVAAATPAGVAADYKNSPRATVTTDLVKAEVSALGGDIIDLELLKHKATDDTSQNFRILDEGKTHIYVARSGLTTEGLPNHRSLFQLSAQNVALKDGENSVQLRLTAPAVNGVTVSKVLTFHRGSYLIDVSYEVSNAAAIPLNTQAYFELARDGKPAEHTGGVIGGVSTYTGPAHYTEEKKFKKISFEDIGKNKDDAKEVTAKDGWVAMVQHYFVSAYVPKGDVERTFFNRKLADDFYGTGVKVPLTVAAGQTAKLDMPLYVGPQEQKKLKEIAPGLDLVVDYGWVTMIAVPLFWLLSFIHSVVGNWGWAIILLTVLIKAVFFPLSAASYRSMAKMKTLMPKMKALQERYATDKMKLNQEMMQLYKNEKVNPMGGCLPILVQIPVFMALYWTLLGAVEMRQAPWLGWIHDLSAMDPFFVLPVLMAISMFVQTKLNPTPPDPMQAKVMLAMPLIFGVMFLWMPSGLVLYWVVNNVLSIAQQWYITRSIEGASAGVSK</sequence>
<dbReference type="NCBIfam" id="TIGR03592">
    <property type="entry name" value="yidC_oxa1_cterm"/>
    <property type="match status" value="1"/>
</dbReference>
<feature type="transmembrane region" description="Helical" evidence="13">
    <location>
        <begin position="503"/>
        <end position="528"/>
    </location>
</feature>
<feature type="transmembrane region" description="Helical" evidence="13">
    <location>
        <begin position="336"/>
        <end position="358"/>
    </location>
</feature>